<accession>A0A2T2N3Y3</accession>
<gene>
    <name evidence="2" type="ORF">BS50DRAFT_593935</name>
</gene>
<evidence type="ECO:0000313" key="2">
    <source>
        <dbReference type="EMBL" id="PSN60155.1"/>
    </source>
</evidence>
<dbReference type="AlphaFoldDB" id="A0A2T2N3Y3"/>
<name>A0A2T2N3Y3_CORCC</name>
<keyword evidence="1" id="KW-0472">Membrane</keyword>
<organism evidence="2 3">
    <name type="scientific">Corynespora cassiicola Philippines</name>
    <dbReference type="NCBI Taxonomy" id="1448308"/>
    <lineage>
        <taxon>Eukaryota</taxon>
        <taxon>Fungi</taxon>
        <taxon>Dikarya</taxon>
        <taxon>Ascomycota</taxon>
        <taxon>Pezizomycotina</taxon>
        <taxon>Dothideomycetes</taxon>
        <taxon>Pleosporomycetidae</taxon>
        <taxon>Pleosporales</taxon>
        <taxon>Corynesporascaceae</taxon>
        <taxon>Corynespora</taxon>
    </lineage>
</organism>
<keyword evidence="1" id="KW-0812">Transmembrane</keyword>
<keyword evidence="1" id="KW-1133">Transmembrane helix</keyword>
<dbReference type="STRING" id="1448308.A0A2T2N3Y3"/>
<evidence type="ECO:0000313" key="3">
    <source>
        <dbReference type="Proteomes" id="UP000240883"/>
    </source>
</evidence>
<protein>
    <submittedName>
        <fullName evidence="2">Uncharacterized protein</fullName>
    </submittedName>
</protein>
<sequence>MATCKTQQRYIESRVTCERVDPIATIRNCTVIEPRPSQKRHITELISHLNLFRIWSWLTTRLPMVVTYYPMMLTDILTQYLNDPKLTNMTLVETDNLFLNVNNIVFSQRLSQVFNTYLLLSQLFLSAPSDSTDGGPLEHNITTEVPNTILVQVHVISRLWNTLGIVSCCILLAGGISSVIFRCISAGPDILGYASTVIRDSKYIDLPPQIGTMDGIEVTKKMKSQRLKYGLTHLTIEGQHLVGVGLEERTRKIKDHQCGGEDEQGHYDSIQGIEMQVETRHE</sequence>
<reference evidence="2 3" key="1">
    <citation type="journal article" date="2018" name="Front. Microbiol.">
        <title>Genome-Wide Analysis of Corynespora cassiicola Leaf Fall Disease Putative Effectors.</title>
        <authorList>
            <person name="Lopez D."/>
            <person name="Ribeiro S."/>
            <person name="Label P."/>
            <person name="Fumanal B."/>
            <person name="Venisse J.S."/>
            <person name="Kohler A."/>
            <person name="de Oliveira R.R."/>
            <person name="Labutti K."/>
            <person name="Lipzen A."/>
            <person name="Lail K."/>
            <person name="Bauer D."/>
            <person name="Ohm R.A."/>
            <person name="Barry K.W."/>
            <person name="Spatafora J."/>
            <person name="Grigoriev I.V."/>
            <person name="Martin F.M."/>
            <person name="Pujade-Renaud V."/>
        </authorList>
    </citation>
    <scope>NUCLEOTIDE SEQUENCE [LARGE SCALE GENOMIC DNA]</scope>
    <source>
        <strain evidence="2 3">Philippines</strain>
    </source>
</reference>
<feature type="transmembrane region" description="Helical" evidence="1">
    <location>
        <begin position="159"/>
        <end position="181"/>
    </location>
</feature>
<evidence type="ECO:0000256" key="1">
    <source>
        <dbReference type="SAM" id="Phobius"/>
    </source>
</evidence>
<proteinExistence type="predicted"/>
<dbReference type="Proteomes" id="UP000240883">
    <property type="component" value="Unassembled WGS sequence"/>
</dbReference>
<keyword evidence="3" id="KW-1185">Reference proteome</keyword>
<dbReference type="EMBL" id="KZ678150">
    <property type="protein sequence ID" value="PSN60155.1"/>
    <property type="molecule type" value="Genomic_DNA"/>
</dbReference>
<dbReference type="OrthoDB" id="3692311at2759"/>